<dbReference type="GO" id="GO:0004386">
    <property type="term" value="F:helicase activity"/>
    <property type="evidence" value="ECO:0007669"/>
    <property type="project" value="UniProtKB-KW"/>
</dbReference>
<feature type="domain" description="Restriction endonuclease type II-like" evidence="4">
    <location>
        <begin position="1629"/>
        <end position="1722"/>
    </location>
</feature>
<feature type="region of interest" description="Disordered" evidence="1">
    <location>
        <begin position="1351"/>
        <end position="1372"/>
    </location>
</feature>
<evidence type="ECO:0000259" key="4">
    <source>
        <dbReference type="Pfam" id="PF18741"/>
    </source>
</evidence>
<dbReference type="InterPro" id="IPR027417">
    <property type="entry name" value="P-loop_NTPase"/>
</dbReference>
<dbReference type="InterPro" id="IPR047187">
    <property type="entry name" value="SF1_C_Upf1"/>
</dbReference>
<keyword evidence="7" id="KW-1185">Reference proteome</keyword>
<reference evidence="5 7" key="1">
    <citation type="journal article" date="2019" name="Emerg. Microbes Infect.">
        <title>Comprehensive subspecies identification of 175 nontuberculous mycobacteria species based on 7547 genomic profiles.</title>
        <authorList>
            <person name="Matsumoto Y."/>
            <person name="Kinjo T."/>
            <person name="Motooka D."/>
            <person name="Nabeya D."/>
            <person name="Jung N."/>
            <person name="Uechi K."/>
            <person name="Horii T."/>
            <person name="Iida T."/>
            <person name="Fujita J."/>
            <person name="Nakamura S."/>
        </authorList>
    </citation>
    <scope>NUCLEOTIDE SEQUENCE [LARGE SCALE GENOMIC DNA]</scope>
    <source>
        <strain evidence="5 7">JCM 13573</strain>
    </source>
</reference>
<feature type="domain" description="DNA2/NAM7 helicase helicase" evidence="2">
    <location>
        <begin position="681"/>
        <end position="766"/>
    </location>
</feature>
<dbReference type="InterPro" id="IPR041677">
    <property type="entry name" value="DNA2/NAM7_AAA_11"/>
</dbReference>
<dbReference type="Pfam" id="PF18741">
    <property type="entry name" value="MTES_1575"/>
    <property type="match status" value="1"/>
</dbReference>
<dbReference type="RefSeq" id="WP_085072975.1">
    <property type="nucleotide sequence ID" value="NZ_BLKU01000003.1"/>
</dbReference>
<evidence type="ECO:0000259" key="3">
    <source>
        <dbReference type="Pfam" id="PF13087"/>
    </source>
</evidence>
<evidence type="ECO:0000313" key="5">
    <source>
        <dbReference type="EMBL" id="GFG63795.1"/>
    </source>
</evidence>
<accession>A0AAX1JCG4</accession>
<dbReference type="EMBL" id="BLKU01000003">
    <property type="protein sequence ID" value="GFG63795.1"/>
    <property type="molecule type" value="Genomic_DNA"/>
</dbReference>
<dbReference type="Pfam" id="PF13087">
    <property type="entry name" value="AAA_12"/>
    <property type="match status" value="1"/>
</dbReference>
<name>A0AAX1JCG4_9MYCO</name>
<dbReference type="Pfam" id="PF13195">
    <property type="entry name" value="DUF4011"/>
    <property type="match status" value="1"/>
</dbReference>
<sequence>MAEASVWPAHIIERNGLRIEVRAQPAVNLALIHNRVPLTTELTVANDSDSPASGLQISVRLLGGDGELAPEWVRSLTEDFLPGSTRTWNDLGEVIPDTEHLKHLNESYPGAIVVTVSQRFKDDVVYRIPIQLLAHNEWFNAPIFYDSLAAFVQPNTRAVRKVLGEAADLLQKQTSSASLDAYQQGPERAALIANAVYEALRAHEIRYISPPASFENTGQKVRTTAQVLEERFGTCIDLAVTYAACIEQTGLHPLIWLVHGHAFTGFMLNEESLAHTSLTETNTMVNLFESHRAIALEAIYYEQGADGSFRNAVEAARRHFANPASLRAVIDISTARRDGVRPLPTAFEEAAETEEPKSSAAPVGVLDLPTELRHRAPDDAVLDVHDEAPARVKKWKRALLDLSTRNRLLNLRQSAQVVDLVVPAQGLPVLDDLIHDGKRISLSAHNDLSSIYRLQGARTAQDVDAATLLEMLSKEKTAFVAVGEEAYARRFKRLQRDARTLLEETGSSNLYMTFGSLVHTTSAGAEARAPLFLLPVQLVGGTGNSPFQVIIDSANVASPNHCLVEWLRLKHNVSIPALSTPPVDESGIDIEAALVSIRTGLIENRLQFRIDETAVLAICQFGTFGMWKDLTDSWHVLSQSPLVDHLTHRPGESFVDGTSQTADLEAVSVDETAEPTPIHADGSQLRAIELAAQGQTFVLEGPPGTGKSQTITNLIARNLAAGRSVLFVAEKQAALEVVKKRLDRIGLKPFTLDLHGRNQSVVEVRNQLRESIEYRADYNERVWDARIAEFRSKHLPLAEYPARVHSRNVLGDSLWTAFETVLSLGGGADSQIPDSYAATTTPEQFTADRDAVRLFSRTVRPGDCRPGNPWNLAYEPGNDETIRHAGLDLDAAFKSLRSNATALDVLTSLGSPHDIPPLVDRVSQESSAAPLTVDDWRRFETANWERDIASVLTQIAQLQSTWAGLTSTFNPVFLARGDYAALVQQATDATRGLLGRKKKEAAFAQSLAAVVLPGVSLTPEAAIPLLSSVPSARDHSAHVAAQMQRVLGPLAPQVWDPLSPNAAADLQQTIDYIRGSIEFSRRYPLQWGILRSAATLDRATIDSLKRALSAWNGWVRALGGTYESVTRWRAEMLWLEAWARDHEAWMAELNEHGPDLPRRIARATVALAPLRQRGLDKFVSRLLDGSISAPQAEFEFLAGAAQASLQERLKAHQLDGFDPLVRCGETNDFNEVAELVRREQHSALPARIMQRRPFRLGELKGKIGELRRQLDLRRQGKSVRRLMEDYGAEIISVTPCFFVSPASLAQFVPPGSLTFDLVVFDEASQITVAQAIGALGRGRAAVIVGDSQQMPPTAFGQVTTNRDDEDDDAEDDVVPEDLDSILTECVESSVPRLWLSWHYRSRDESLIAFSNEKYYEGRLASLPAPGGQSSTGLVLRRVNGHFNREDRKKDFRTNRVEADAIVAEIRSMVNSDNDSQQSIGVVTFNRQQQELILDLLEATGDARILHLLKPDTENGIFVKNLENVQGDERDVILFSTAFSKRPGEQNMPLNFGPLTRFGGEKRLNVAVTRARSKVIVFTSFDPTDIDLSRTRSIGMAHLKAYLEAAAAASFHDVATSSTTVRRQPEKIQEAIASALQDNGLEVALDYGLSEFVVDIAVRDSESEHWQVAVMLDGPRWASRATVADRELTPALLDTLMGWSSCERVWLPEWIKNRDSVVQRIMVAVEKAKADDARRAEEEARSPAVEPTVDLIDTRAVEAFERDNQPLLPEEKPTEQEYSAQADVVTPVAHVAALVTAAPPSAGRGLRVPYVAAPTSLVGSRDELDHPQWHSVRARIQDAIRESIEIEGPIALNRLIRNVVHRFGFDRAAAKRQQVVRQLIPDDLIHEDEFGSFVWPSDMDRSEWTGFRTTPSGFFRPLDEIAAEEIVNALVHAARNGVYDQEQLMRDTLAYFDQTRLTKQSGDRLEMCISKAERTGRLIRRGAGYVSAN</sequence>
<dbReference type="Proteomes" id="UP000663583">
    <property type="component" value="Chromosome"/>
</dbReference>
<dbReference type="PANTHER" id="PTHR10887">
    <property type="entry name" value="DNA2/NAM7 HELICASE FAMILY"/>
    <property type="match status" value="1"/>
</dbReference>
<gene>
    <name evidence="6" type="ORF">I2456_07150</name>
    <name evidence="5" type="ORF">MKUB_12850</name>
</gene>
<dbReference type="InterPro" id="IPR041679">
    <property type="entry name" value="DNA2/NAM7-like_C"/>
</dbReference>
<evidence type="ECO:0000313" key="7">
    <source>
        <dbReference type="Proteomes" id="UP000465306"/>
    </source>
</evidence>
<feature type="compositionally biased region" description="Polar residues" evidence="1">
    <location>
        <begin position="1351"/>
        <end position="1360"/>
    </location>
</feature>
<evidence type="ECO:0000259" key="2">
    <source>
        <dbReference type="Pfam" id="PF13086"/>
    </source>
</evidence>
<dbReference type="KEGG" id="mku:I2456_07150"/>
<keyword evidence="5" id="KW-0067">ATP-binding</keyword>
<dbReference type="InterPro" id="IPR025103">
    <property type="entry name" value="DUF4011"/>
</dbReference>
<evidence type="ECO:0000313" key="6">
    <source>
        <dbReference type="EMBL" id="QPI39249.1"/>
    </source>
</evidence>
<dbReference type="CDD" id="cd18808">
    <property type="entry name" value="SF1_C_Upf1"/>
    <property type="match status" value="1"/>
</dbReference>
<protein>
    <submittedName>
        <fullName evidence="5">DNA helicase</fullName>
    </submittedName>
    <submittedName>
        <fullName evidence="6">DUF4011 domain-containing protein</fullName>
    </submittedName>
</protein>
<organism evidence="6 8">
    <name type="scientific">Mycobacterium kubicae</name>
    <dbReference type="NCBI Taxonomy" id="120959"/>
    <lineage>
        <taxon>Bacteria</taxon>
        <taxon>Bacillati</taxon>
        <taxon>Actinomycetota</taxon>
        <taxon>Actinomycetes</taxon>
        <taxon>Mycobacteriales</taxon>
        <taxon>Mycobacteriaceae</taxon>
        <taxon>Mycobacterium</taxon>
        <taxon>Mycobacterium simiae complex</taxon>
    </lineage>
</organism>
<keyword evidence="5" id="KW-0547">Nucleotide-binding</keyword>
<keyword evidence="5" id="KW-0347">Helicase</keyword>
<evidence type="ECO:0000256" key="1">
    <source>
        <dbReference type="SAM" id="MobiDB-lite"/>
    </source>
</evidence>
<dbReference type="Gene3D" id="3.40.50.300">
    <property type="entry name" value="P-loop containing nucleotide triphosphate hydrolases"/>
    <property type="match status" value="3"/>
</dbReference>
<dbReference type="SUPFAM" id="SSF52540">
    <property type="entry name" value="P-loop containing nucleoside triphosphate hydrolases"/>
    <property type="match status" value="1"/>
</dbReference>
<feature type="domain" description="DNA2/NAM7 helicase-like C-terminal" evidence="3">
    <location>
        <begin position="1381"/>
        <end position="1578"/>
    </location>
</feature>
<evidence type="ECO:0000313" key="8">
    <source>
        <dbReference type="Proteomes" id="UP000663583"/>
    </source>
</evidence>
<feature type="compositionally biased region" description="Acidic residues" evidence="1">
    <location>
        <begin position="1363"/>
        <end position="1372"/>
    </location>
</feature>
<dbReference type="InterPro" id="IPR045055">
    <property type="entry name" value="DNA2/NAM7-like"/>
</dbReference>
<keyword evidence="5" id="KW-0378">Hydrolase</keyword>
<dbReference type="Pfam" id="PF13086">
    <property type="entry name" value="AAA_11"/>
    <property type="match status" value="2"/>
</dbReference>
<dbReference type="Proteomes" id="UP000465306">
    <property type="component" value="Unassembled WGS sequence"/>
</dbReference>
<proteinExistence type="predicted"/>
<reference evidence="5" key="2">
    <citation type="submission" date="2020-02" db="EMBL/GenBank/DDBJ databases">
        <authorList>
            <person name="Matsumoto Y."/>
            <person name="Kinjo T."/>
            <person name="Motooka D."/>
            <person name="Nabeya D."/>
            <person name="Jung N."/>
            <person name="Uechi K."/>
            <person name="Horii T."/>
            <person name="Iida T."/>
            <person name="Fujita J."/>
            <person name="Nakamura S."/>
        </authorList>
    </citation>
    <scope>NUCLEOTIDE SEQUENCE</scope>
    <source>
        <strain evidence="5">JCM 13573</strain>
    </source>
</reference>
<dbReference type="EMBL" id="CP065047">
    <property type="protein sequence ID" value="QPI39249.1"/>
    <property type="molecule type" value="Genomic_DNA"/>
</dbReference>
<dbReference type="InterPro" id="IPR049468">
    <property type="entry name" value="Restrct_endonuc-II-like_dom"/>
</dbReference>
<feature type="domain" description="DNA2/NAM7 helicase helicase" evidence="2">
    <location>
        <begin position="1259"/>
        <end position="1355"/>
    </location>
</feature>
<dbReference type="PANTHER" id="PTHR10887:SF530">
    <property type="entry name" value="SUPERFAMILY I DNA HELICASES"/>
    <property type="match status" value="1"/>
</dbReference>
<reference evidence="6" key="3">
    <citation type="submission" date="2020-11" db="EMBL/GenBank/DDBJ databases">
        <title>Intraspecies plasmid and genomic variation of Mycobacterium kubicae revealed by the complete genome sequences of two clinical isolates.</title>
        <authorList>
            <person name="Hendrix J.R."/>
            <person name="Epperson L.E."/>
            <person name="Honda J.R."/>
            <person name="Strong M."/>
        </authorList>
    </citation>
    <scope>NUCLEOTIDE SEQUENCE</scope>
    <source>
        <strain evidence="6">JCM 13573</strain>
    </source>
</reference>